<dbReference type="InParanoid" id="A0A6L2Q078"/>
<sequence>MPITPTFPPQLPRYTVVLCATLLESARAPFPNYFGYSVPTESLFSSVIPLQYQAQPLFGYAVYTRNAATAPVPLASSIYTSPDDTYRGYSYQTEYEGGGKSKVAFVTGPQANQLLQKSMELFRTIVPPEVEQPTGRSLSSNATNNSTAASSATHPTSNSSGTSYYNLQLHPAHTSPFIGFAPPLQNIISSFAYTISNDIASSIKDAFENEEAQESMIHGDVLTPAVPTTSTEVPHSTTSAPQTTSRSPSEETSAAPTTKTTTTTNASTTAAATTTANPEPTTRSKTPAEEANDIADSNTTTQASEEINETTTA</sequence>
<evidence type="ECO:0000256" key="1">
    <source>
        <dbReference type="SAM" id="MobiDB-lite"/>
    </source>
</evidence>
<organism evidence="2 3">
    <name type="scientific">Coptotermes formosanus</name>
    <name type="common">Formosan subterranean termite</name>
    <dbReference type="NCBI Taxonomy" id="36987"/>
    <lineage>
        <taxon>Eukaryota</taxon>
        <taxon>Metazoa</taxon>
        <taxon>Ecdysozoa</taxon>
        <taxon>Arthropoda</taxon>
        <taxon>Hexapoda</taxon>
        <taxon>Insecta</taxon>
        <taxon>Pterygota</taxon>
        <taxon>Neoptera</taxon>
        <taxon>Polyneoptera</taxon>
        <taxon>Dictyoptera</taxon>
        <taxon>Blattodea</taxon>
        <taxon>Blattoidea</taxon>
        <taxon>Termitoidae</taxon>
        <taxon>Rhinotermitidae</taxon>
        <taxon>Coptotermes</taxon>
    </lineage>
</organism>
<feature type="compositionally biased region" description="Low complexity" evidence="1">
    <location>
        <begin position="250"/>
        <end position="281"/>
    </location>
</feature>
<evidence type="ECO:0000313" key="2">
    <source>
        <dbReference type="EMBL" id="GFG36115.1"/>
    </source>
</evidence>
<proteinExistence type="predicted"/>
<dbReference type="EMBL" id="BLKM01000606">
    <property type="protein sequence ID" value="GFG36115.1"/>
    <property type="molecule type" value="Genomic_DNA"/>
</dbReference>
<protein>
    <submittedName>
        <fullName evidence="2">Uncharacterized protein</fullName>
    </submittedName>
</protein>
<dbReference type="Proteomes" id="UP000502823">
    <property type="component" value="Unassembled WGS sequence"/>
</dbReference>
<feature type="compositionally biased region" description="Polar residues" evidence="1">
    <location>
        <begin position="226"/>
        <end position="247"/>
    </location>
</feature>
<feature type="region of interest" description="Disordered" evidence="1">
    <location>
        <begin position="224"/>
        <end position="313"/>
    </location>
</feature>
<reference evidence="3" key="1">
    <citation type="submission" date="2020-01" db="EMBL/GenBank/DDBJ databases">
        <title>Draft genome sequence of the Termite Coptotermes fromosanus.</title>
        <authorList>
            <person name="Itakura S."/>
            <person name="Yosikawa Y."/>
            <person name="Umezawa K."/>
        </authorList>
    </citation>
    <scope>NUCLEOTIDE SEQUENCE [LARGE SCALE GENOMIC DNA]</scope>
</reference>
<keyword evidence="3" id="KW-1185">Reference proteome</keyword>
<dbReference type="OrthoDB" id="8194094at2759"/>
<evidence type="ECO:0000313" key="3">
    <source>
        <dbReference type="Proteomes" id="UP000502823"/>
    </source>
</evidence>
<dbReference type="AlphaFoldDB" id="A0A6L2Q078"/>
<accession>A0A6L2Q078</accession>
<gene>
    <name evidence="2" type="ORF">Cfor_03757</name>
</gene>
<feature type="compositionally biased region" description="Polar residues" evidence="1">
    <location>
        <begin position="295"/>
        <end position="313"/>
    </location>
</feature>
<comment type="caution">
    <text evidence="2">The sequence shown here is derived from an EMBL/GenBank/DDBJ whole genome shotgun (WGS) entry which is preliminary data.</text>
</comment>
<feature type="compositionally biased region" description="Low complexity" evidence="1">
    <location>
        <begin position="137"/>
        <end position="160"/>
    </location>
</feature>
<feature type="region of interest" description="Disordered" evidence="1">
    <location>
        <begin position="130"/>
        <end position="160"/>
    </location>
</feature>
<name>A0A6L2Q078_COPFO</name>